<dbReference type="Gene3D" id="1.10.230.10">
    <property type="entry name" value="Cytochrome P450-Terp, domain 2"/>
    <property type="match status" value="1"/>
</dbReference>
<dbReference type="PANTHER" id="PTHR23118">
    <property type="entry name" value="ATP-CITRATE SYNTHASE"/>
    <property type="match status" value="1"/>
</dbReference>
<dbReference type="InterPro" id="IPR005811">
    <property type="entry name" value="SUCC_ACL_C"/>
</dbReference>
<evidence type="ECO:0000256" key="1">
    <source>
        <dbReference type="ARBA" id="ARBA00004496"/>
    </source>
</evidence>
<dbReference type="EMBL" id="JALJOS010000018">
    <property type="protein sequence ID" value="KAK9827491.1"/>
    <property type="molecule type" value="Genomic_DNA"/>
</dbReference>
<dbReference type="Gene3D" id="3.40.50.720">
    <property type="entry name" value="NAD(P)-binding Rossmann-like Domain"/>
    <property type="match status" value="1"/>
</dbReference>
<dbReference type="InterPro" id="IPR036291">
    <property type="entry name" value="NAD(P)-bd_dom_sf"/>
</dbReference>
<dbReference type="PROSITE" id="PS01216">
    <property type="entry name" value="SUCCINYL_COA_LIG_1"/>
    <property type="match status" value="1"/>
</dbReference>
<evidence type="ECO:0000256" key="2">
    <source>
        <dbReference type="ARBA" id="ARBA00011412"/>
    </source>
</evidence>
<gene>
    <name evidence="15" type="ORF">WJX74_005275</name>
</gene>
<comment type="caution">
    <text evidence="15">The sequence shown here is derived from an EMBL/GenBank/DDBJ whole genome shotgun (WGS) entry which is preliminary data.</text>
</comment>
<keyword evidence="8" id="KW-0547">Nucleotide-binding</keyword>
<keyword evidence="9" id="KW-0067">ATP-binding</keyword>
<dbReference type="GO" id="GO:0006633">
    <property type="term" value="P:fatty acid biosynthetic process"/>
    <property type="evidence" value="ECO:0007669"/>
    <property type="project" value="TreeGrafter"/>
</dbReference>
<evidence type="ECO:0000256" key="13">
    <source>
        <dbReference type="ARBA" id="ARBA00060724"/>
    </source>
</evidence>
<dbReference type="SUPFAM" id="SSF48256">
    <property type="entry name" value="Citrate synthase"/>
    <property type="match status" value="1"/>
</dbReference>
<evidence type="ECO:0000259" key="14">
    <source>
        <dbReference type="Pfam" id="PF00549"/>
    </source>
</evidence>
<evidence type="ECO:0000256" key="5">
    <source>
        <dbReference type="ARBA" id="ARBA00022516"/>
    </source>
</evidence>
<dbReference type="SUPFAM" id="SSF51735">
    <property type="entry name" value="NAD(P)-binding Rossmann-fold domains"/>
    <property type="match status" value="1"/>
</dbReference>
<dbReference type="Gene3D" id="1.10.580.10">
    <property type="entry name" value="Citrate Synthase, domain 1"/>
    <property type="match status" value="1"/>
</dbReference>
<dbReference type="GO" id="GO:0005524">
    <property type="term" value="F:ATP binding"/>
    <property type="evidence" value="ECO:0007669"/>
    <property type="project" value="UniProtKB-KW"/>
</dbReference>
<dbReference type="InterPro" id="IPR036969">
    <property type="entry name" value="Citrate_synthase_sf"/>
</dbReference>
<evidence type="ECO:0000256" key="10">
    <source>
        <dbReference type="ARBA" id="ARBA00022842"/>
    </source>
</evidence>
<reference evidence="15 16" key="1">
    <citation type="journal article" date="2024" name="Nat. Commun.">
        <title>Phylogenomics reveals the evolutionary origins of lichenization in chlorophyte algae.</title>
        <authorList>
            <person name="Puginier C."/>
            <person name="Libourel C."/>
            <person name="Otte J."/>
            <person name="Skaloud P."/>
            <person name="Haon M."/>
            <person name="Grisel S."/>
            <person name="Petersen M."/>
            <person name="Berrin J.G."/>
            <person name="Delaux P.M."/>
            <person name="Dal Grande F."/>
            <person name="Keller J."/>
        </authorList>
    </citation>
    <scope>NUCLEOTIDE SEQUENCE [LARGE SCALE GENOMIC DNA]</scope>
    <source>
        <strain evidence="15 16">SAG 2145</strain>
    </source>
</reference>
<dbReference type="FunFam" id="1.10.230.10:FF:000005">
    <property type="entry name" value="ATP-citrate synthase subunit 1"/>
    <property type="match status" value="1"/>
</dbReference>
<keyword evidence="7" id="KW-0479">Metal-binding</keyword>
<dbReference type="InterPro" id="IPR002020">
    <property type="entry name" value="Citrate_synthase"/>
</dbReference>
<dbReference type="PROSITE" id="PS01217">
    <property type="entry name" value="SUCCINYL_COA_LIG_3"/>
    <property type="match status" value="1"/>
</dbReference>
<comment type="similarity">
    <text evidence="13">Belongs to the succinate/malate CoA ligase alpha subunit family.</text>
</comment>
<name>A0AAW1R177_9CHLO</name>
<dbReference type="CDD" id="cd06100">
    <property type="entry name" value="CCL_ACL-C"/>
    <property type="match status" value="1"/>
</dbReference>
<evidence type="ECO:0000256" key="3">
    <source>
        <dbReference type="ARBA" id="ARBA00012639"/>
    </source>
</evidence>
<organism evidence="15 16">
    <name type="scientific">Apatococcus lobatus</name>
    <dbReference type="NCBI Taxonomy" id="904363"/>
    <lineage>
        <taxon>Eukaryota</taxon>
        <taxon>Viridiplantae</taxon>
        <taxon>Chlorophyta</taxon>
        <taxon>core chlorophytes</taxon>
        <taxon>Trebouxiophyceae</taxon>
        <taxon>Chlorellales</taxon>
        <taxon>Chlorellaceae</taxon>
        <taxon>Apatococcus</taxon>
    </lineage>
</organism>
<dbReference type="InterPro" id="IPR033847">
    <property type="entry name" value="Citrt_syn/SCS-alpha_CS"/>
</dbReference>
<keyword evidence="10" id="KW-0460">Magnesium</keyword>
<dbReference type="GO" id="GO:0005829">
    <property type="term" value="C:cytosol"/>
    <property type="evidence" value="ECO:0007669"/>
    <property type="project" value="TreeGrafter"/>
</dbReference>
<evidence type="ECO:0000256" key="12">
    <source>
        <dbReference type="ARBA" id="ARBA00047593"/>
    </source>
</evidence>
<dbReference type="AlphaFoldDB" id="A0AAW1R177"/>
<dbReference type="Pfam" id="PF00285">
    <property type="entry name" value="Citrate_synt"/>
    <property type="match status" value="1"/>
</dbReference>
<dbReference type="PROSITE" id="PS00399">
    <property type="entry name" value="SUCCINYL_COA_LIG_2"/>
    <property type="match status" value="1"/>
</dbReference>
<evidence type="ECO:0000256" key="9">
    <source>
        <dbReference type="ARBA" id="ARBA00022840"/>
    </source>
</evidence>
<keyword evidence="5" id="KW-0444">Lipid biosynthesis</keyword>
<dbReference type="Proteomes" id="UP001438707">
    <property type="component" value="Unassembled WGS sequence"/>
</dbReference>
<dbReference type="InterPro" id="IPR017440">
    <property type="entry name" value="Cit_synth/succinyl-CoA_lig_AS"/>
</dbReference>
<dbReference type="PANTHER" id="PTHR23118:SF42">
    <property type="entry name" value="ATP-CITRATE SYNTHASE"/>
    <property type="match status" value="1"/>
</dbReference>
<feature type="domain" description="ATP-citrate synthase/succinyl-CoA ligase C-terminal" evidence="14">
    <location>
        <begin position="175"/>
        <end position="300"/>
    </location>
</feature>
<evidence type="ECO:0000256" key="11">
    <source>
        <dbReference type="ARBA" id="ARBA00023098"/>
    </source>
</evidence>
<dbReference type="InterPro" id="IPR016102">
    <property type="entry name" value="Succinyl-CoA_synth-like"/>
</dbReference>
<keyword evidence="16" id="KW-1185">Reference proteome</keyword>
<protein>
    <recommendedName>
        <fullName evidence="3">ATP citrate synthase</fullName>
        <ecNumber evidence="3">2.3.3.8</ecNumber>
    </recommendedName>
</protein>
<keyword evidence="11" id="KW-0443">Lipid metabolism</keyword>
<dbReference type="GO" id="GO:0003878">
    <property type="term" value="F:ATP citrate synthase activity"/>
    <property type="evidence" value="ECO:0007669"/>
    <property type="project" value="UniProtKB-EC"/>
</dbReference>
<dbReference type="InterPro" id="IPR016142">
    <property type="entry name" value="Citrate_synth-like_lrg_a-sub"/>
</dbReference>
<sequence length="610" mass="66315">MGTLGQIFSKDTQAIFYNWKPNPVQRMLDFDFLCGRKTPSVACVVQPGNPDGFQKVFFGREEIGIPLQGSVADAVEAHPSADVFINFASFRSAYESTMEALQQPTIRVVAVIAEGVPEHDTKKLIAYAQAHNKIILGPATVGGLQAGAFRIGDTAGTLDNIVACRLHRPGSVGFVSKSGGMSNEMYNVLSRTTDGLYEGIAIGGDVFPGSTLSDHCVRYQDIAEVKLIVVLGELGGQDEYSLVEALKEKRVTKPVVAWVSGTCAKLFTSEVQFGHAGAKSGGQAESAQAKNAALKDAGAIVPDSFEDFETAIKLTYNRMVKDGSLKPQPDIPAPSVPQDLASAQKAGKVRVPTNIVSTICDDRGEEPTYHGVDMTTLMTGDKNVGDVISLLWFKRQLPKYATRFIEMCIMLCADHGPCVSGAHNAIVTSRAGKDLVSCLVSGLLTIGPRFGGAIDDAARQFQRACDAKLDPDEFVEDMKKQGSRVPGIGHRIKSKDNKDKRVELLQNYAQKFFPSTKYLQYAVRVEQYTLTKAANLVLNVDGCIGCLFLDLLHSTKQFSPAEIKDIIQIGYLNGLFVLARSIGLIGHALDQKRLQQGLYRHPWDMVLYTK</sequence>
<accession>A0AAW1R177</accession>
<proteinExistence type="inferred from homology"/>
<dbReference type="GO" id="GO:0046872">
    <property type="term" value="F:metal ion binding"/>
    <property type="evidence" value="ECO:0007669"/>
    <property type="project" value="UniProtKB-KW"/>
</dbReference>
<dbReference type="InterPro" id="IPR016143">
    <property type="entry name" value="Citrate_synth-like_sm_a-sub"/>
</dbReference>
<dbReference type="InterPro" id="IPR017866">
    <property type="entry name" value="Succ-CoA_synthase_bsu_CS"/>
</dbReference>
<evidence type="ECO:0000256" key="6">
    <source>
        <dbReference type="ARBA" id="ARBA00022679"/>
    </source>
</evidence>
<evidence type="ECO:0000313" key="15">
    <source>
        <dbReference type="EMBL" id="KAK9827491.1"/>
    </source>
</evidence>
<keyword evidence="4" id="KW-0963">Cytoplasm</keyword>
<comment type="catalytic activity">
    <reaction evidence="12">
        <text>oxaloacetate + acetyl-CoA + ADP + phosphate = citrate + ATP + CoA</text>
        <dbReference type="Rhea" id="RHEA:21160"/>
        <dbReference type="ChEBI" id="CHEBI:16452"/>
        <dbReference type="ChEBI" id="CHEBI:16947"/>
        <dbReference type="ChEBI" id="CHEBI:30616"/>
        <dbReference type="ChEBI" id="CHEBI:43474"/>
        <dbReference type="ChEBI" id="CHEBI:57287"/>
        <dbReference type="ChEBI" id="CHEBI:57288"/>
        <dbReference type="ChEBI" id="CHEBI:456216"/>
        <dbReference type="EC" id="2.3.3.8"/>
    </reaction>
</comment>
<evidence type="ECO:0000256" key="7">
    <source>
        <dbReference type="ARBA" id="ARBA00022723"/>
    </source>
</evidence>
<dbReference type="EC" id="2.3.3.8" evidence="3"/>
<dbReference type="FunFam" id="3.40.50.261:FF:000003">
    <property type="entry name" value="ATP-citrate synthase subunit"/>
    <property type="match status" value="1"/>
</dbReference>
<keyword evidence="6" id="KW-0808">Transferase</keyword>
<comment type="subcellular location">
    <subcellularLocation>
        <location evidence="1">Cytoplasm</location>
    </subcellularLocation>
</comment>
<evidence type="ECO:0000256" key="4">
    <source>
        <dbReference type="ARBA" id="ARBA00022490"/>
    </source>
</evidence>
<comment type="subunit">
    <text evidence="2">Heterooctamer of 4 alpha and 4 beta chains.</text>
</comment>
<dbReference type="GO" id="GO:0006085">
    <property type="term" value="P:acetyl-CoA biosynthetic process"/>
    <property type="evidence" value="ECO:0007669"/>
    <property type="project" value="TreeGrafter"/>
</dbReference>
<evidence type="ECO:0000313" key="16">
    <source>
        <dbReference type="Proteomes" id="UP001438707"/>
    </source>
</evidence>
<dbReference type="Gene3D" id="3.40.50.261">
    <property type="entry name" value="Succinyl-CoA synthetase domains"/>
    <property type="match status" value="1"/>
</dbReference>
<dbReference type="Pfam" id="PF00549">
    <property type="entry name" value="Ligase_CoA"/>
    <property type="match status" value="1"/>
</dbReference>
<evidence type="ECO:0000256" key="8">
    <source>
        <dbReference type="ARBA" id="ARBA00022741"/>
    </source>
</evidence>